<dbReference type="InterPro" id="IPR013249">
    <property type="entry name" value="RNA_pol_sigma70_r4_t2"/>
</dbReference>
<dbReference type="InterPro" id="IPR036388">
    <property type="entry name" value="WH-like_DNA-bd_sf"/>
</dbReference>
<dbReference type="CDD" id="cd06171">
    <property type="entry name" value="Sigma70_r4"/>
    <property type="match status" value="1"/>
</dbReference>
<dbReference type="Gene3D" id="1.10.1740.10">
    <property type="match status" value="1"/>
</dbReference>
<dbReference type="RefSeq" id="WP_014707995.1">
    <property type="nucleotide sequence ID" value="NC_017857.3"/>
</dbReference>
<dbReference type="SUPFAM" id="SSF88946">
    <property type="entry name" value="Sigma2 domain of RNA polymerase sigma factors"/>
    <property type="match status" value="1"/>
</dbReference>
<proteinExistence type="inferred from homology"/>
<dbReference type="EMBL" id="CP003390">
    <property type="protein sequence ID" value="AFI85634.1"/>
    <property type="molecule type" value="Genomic_DNA"/>
</dbReference>
<keyword evidence="6" id="KW-1185">Reference proteome</keyword>
<protein>
    <submittedName>
        <fullName evidence="5">RNA polymerase sigma factor</fullName>
    </submittedName>
</protein>
<dbReference type="PATRIC" id="fig|754476.3.peg.2801"/>
<dbReference type="GO" id="GO:0006352">
    <property type="term" value="P:DNA-templated transcription initiation"/>
    <property type="evidence" value="ECO:0007669"/>
    <property type="project" value="InterPro"/>
</dbReference>
<dbReference type="PANTHER" id="PTHR43133">
    <property type="entry name" value="RNA POLYMERASE ECF-TYPE SIGMA FACTO"/>
    <property type="match status" value="1"/>
</dbReference>
<dbReference type="OrthoDB" id="9797134at2"/>
<dbReference type="Proteomes" id="UP000009144">
    <property type="component" value="Chromosome"/>
</dbReference>
<dbReference type="InterPro" id="IPR013324">
    <property type="entry name" value="RNA_pol_sigma_r3/r4-like"/>
</dbReference>
<comment type="similarity">
    <text evidence="1">Belongs to the sigma-70 factor family. ECF subfamily.</text>
</comment>
<evidence type="ECO:0000256" key="3">
    <source>
        <dbReference type="ARBA" id="ARBA00023082"/>
    </source>
</evidence>
<dbReference type="SUPFAM" id="SSF88659">
    <property type="entry name" value="Sigma3 and sigma4 domains of RNA polymerase sigma factors"/>
    <property type="match status" value="1"/>
</dbReference>
<dbReference type="PANTHER" id="PTHR43133:SF63">
    <property type="entry name" value="RNA POLYMERASE SIGMA FACTOR FECI-RELATED"/>
    <property type="match status" value="1"/>
</dbReference>
<evidence type="ECO:0000313" key="5">
    <source>
        <dbReference type="EMBL" id="AFI85634.1"/>
    </source>
</evidence>
<evidence type="ECO:0000256" key="2">
    <source>
        <dbReference type="ARBA" id="ARBA00023015"/>
    </source>
</evidence>
<organism evidence="5 6">
    <name type="scientific">Methylophaga nitratireducenticrescens</name>
    <dbReference type="NCBI Taxonomy" id="754476"/>
    <lineage>
        <taxon>Bacteria</taxon>
        <taxon>Pseudomonadati</taxon>
        <taxon>Pseudomonadota</taxon>
        <taxon>Gammaproteobacteria</taxon>
        <taxon>Thiotrichales</taxon>
        <taxon>Piscirickettsiaceae</taxon>
        <taxon>Methylophaga</taxon>
    </lineage>
</organism>
<reference evidence="5 6" key="1">
    <citation type="journal article" date="2012" name="J. Bacteriol.">
        <title>Complete genome sequences of Methylophaga sp. strain JAM1 and Methylophaga sp. strain JAM7.</title>
        <authorList>
            <person name="Villeneuve C."/>
            <person name="Martineau C."/>
            <person name="Mauffrey F."/>
            <person name="Villemur R."/>
        </authorList>
    </citation>
    <scope>NUCLEOTIDE SEQUENCE [LARGE SCALE GENOMIC DNA]</scope>
    <source>
        <strain evidence="5 6">JAM1</strain>
    </source>
</reference>
<dbReference type="NCBIfam" id="TIGR02937">
    <property type="entry name" value="sigma70-ECF"/>
    <property type="match status" value="1"/>
</dbReference>
<reference evidence="5 6" key="2">
    <citation type="journal article" date="2013" name="Int. J. Syst. Evol. Microbiol.">
        <title>Methylophaga nitratireducenticrescens sp. nov. and Methylophaga frappieri sp. nov., isolated from the biofilm of the methanol-fed denitrification system treating the seawater at the Montreal Biodome.</title>
        <authorList>
            <person name="Villeneuve C."/>
            <person name="Martineau C."/>
            <person name="Mauffrey F."/>
            <person name="Villemur R."/>
        </authorList>
    </citation>
    <scope>NUCLEOTIDE SEQUENCE [LARGE SCALE GENOMIC DNA]</scope>
    <source>
        <strain evidence="5 6">JAM1</strain>
    </source>
</reference>
<dbReference type="InterPro" id="IPR039425">
    <property type="entry name" value="RNA_pol_sigma-70-like"/>
</dbReference>
<sequence length="172" mass="19811">MAAISSTLAEQIEQLYKEHHSWLSIFIQRRLGCPDDTADLIHDTYLRILSSGRLPPKQDSKRFLTHIAKGLLIDNYRRKQIETAYKEYVQHLPENHAPSAEFHMQMIEALTAIDTLLHQLPANVREALLLRQLDNLSYKEIAMRLNVSISSVEKYIAKALQACMEATLEDRI</sequence>
<keyword evidence="3" id="KW-0731">Sigma factor</keyword>
<evidence type="ECO:0000256" key="1">
    <source>
        <dbReference type="ARBA" id="ARBA00010641"/>
    </source>
</evidence>
<dbReference type="InterPro" id="IPR014284">
    <property type="entry name" value="RNA_pol_sigma-70_dom"/>
</dbReference>
<name>I1XML5_METNJ</name>
<dbReference type="AlphaFoldDB" id="I1XML5"/>
<accession>I1XML5</accession>
<dbReference type="InterPro" id="IPR013325">
    <property type="entry name" value="RNA_pol_sigma_r2"/>
</dbReference>
<keyword evidence="4" id="KW-0804">Transcription</keyword>
<dbReference type="Gene3D" id="1.10.10.10">
    <property type="entry name" value="Winged helix-like DNA-binding domain superfamily/Winged helix DNA-binding domain"/>
    <property type="match status" value="1"/>
</dbReference>
<dbReference type="Pfam" id="PF04542">
    <property type="entry name" value="Sigma70_r2"/>
    <property type="match status" value="1"/>
</dbReference>
<gene>
    <name evidence="5" type="ordered locus">Q7A_2854</name>
</gene>
<dbReference type="eggNOG" id="COG1595">
    <property type="taxonomic scope" value="Bacteria"/>
</dbReference>
<evidence type="ECO:0000256" key="4">
    <source>
        <dbReference type="ARBA" id="ARBA00023163"/>
    </source>
</evidence>
<dbReference type="Pfam" id="PF08281">
    <property type="entry name" value="Sigma70_r4_2"/>
    <property type="match status" value="1"/>
</dbReference>
<keyword evidence="2" id="KW-0805">Transcription regulation</keyword>
<dbReference type="GO" id="GO:0016987">
    <property type="term" value="F:sigma factor activity"/>
    <property type="evidence" value="ECO:0007669"/>
    <property type="project" value="UniProtKB-KW"/>
</dbReference>
<dbReference type="HOGENOM" id="CLU_047691_12_1_6"/>
<evidence type="ECO:0000313" key="6">
    <source>
        <dbReference type="Proteomes" id="UP000009144"/>
    </source>
</evidence>
<dbReference type="InterPro" id="IPR007627">
    <property type="entry name" value="RNA_pol_sigma70_r2"/>
</dbReference>
<dbReference type="KEGG" id="mej:Q7A_2854"/>
<dbReference type="STRING" id="754476.Q7A_2854"/>
<dbReference type="GO" id="GO:0003677">
    <property type="term" value="F:DNA binding"/>
    <property type="evidence" value="ECO:0007669"/>
    <property type="project" value="InterPro"/>
</dbReference>